<dbReference type="InterPro" id="IPR044505">
    <property type="entry name" value="GlgX_Isoamylase_N_E_set"/>
</dbReference>
<feature type="domain" description="Glycosyl hydrolase family 13 catalytic" evidence="4">
    <location>
        <begin position="179"/>
        <end position="570"/>
    </location>
</feature>
<reference evidence="5 6" key="1">
    <citation type="submission" date="2019-10" db="EMBL/GenBank/DDBJ databases">
        <title>Draft whole-genome sequence of the purple nonsulfur photosynthetic bacterium Roseospira navarrensis DSM 15114.</title>
        <authorList>
            <person name="Kyndt J.A."/>
            <person name="Meyer T.E."/>
        </authorList>
    </citation>
    <scope>NUCLEOTIDE SEQUENCE [LARGE SCALE GENOMIC DNA]</scope>
    <source>
        <strain evidence="5 6">DSM 15114</strain>
    </source>
</reference>
<dbReference type="SMART" id="SM00642">
    <property type="entry name" value="Aamy"/>
    <property type="match status" value="1"/>
</dbReference>
<dbReference type="Pfam" id="PF00128">
    <property type="entry name" value="Alpha-amylase"/>
    <property type="match status" value="1"/>
</dbReference>
<dbReference type="InterPro" id="IPR013783">
    <property type="entry name" value="Ig-like_fold"/>
</dbReference>
<dbReference type="Gene3D" id="2.60.40.10">
    <property type="entry name" value="Immunoglobulins"/>
    <property type="match status" value="1"/>
</dbReference>
<name>A0A7X1ZBB4_9PROT</name>
<dbReference type="OrthoDB" id="3236218at2"/>
<evidence type="ECO:0000313" key="6">
    <source>
        <dbReference type="Proteomes" id="UP000434582"/>
    </source>
</evidence>
<evidence type="ECO:0000256" key="3">
    <source>
        <dbReference type="ARBA" id="ARBA00023295"/>
    </source>
</evidence>
<dbReference type="GO" id="GO:0004135">
    <property type="term" value="F:amylo-alpha-1,6-glucosidase activity"/>
    <property type="evidence" value="ECO:0007669"/>
    <property type="project" value="InterPro"/>
</dbReference>
<proteinExistence type="inferred from homology"/>
<dbReference type="EMBL" id="WIVE01000003">
    <property type="protein sequence ID" value="MQX35368.1"/>
    <property type="molecule type" value="Genomic_DNA"/>
</dbReference>
<dbReference type="InterPro" id="IPR006047">
    <property type="entry name" value="GH13_cat_dom"/>
</dbReference>
<dbReference type="InterPro" id="IPR017853">
    <property type="entry name" value="GH"/>
</dbReference>
<comment type="caution">
    <text evidence="5">The sequence shown here is derived from an EMBL/GenBank/DDBJ whole genome shotgun (WGS) entry which is preliminary data.</text>
</comment>
<dbReference type="SUPFAM" id="SSF81296">
    <property type="entry name" value="E set domains"/>
    <property type="match status" value="1"/>
</dbReference>
<evidence type="ECO:0000256" key="1">
    <source>
        <dbReference type="ARBA" id="ARBA00008061"/>
    </source>
</evidence>
<dbReference type="InterPro" id="IPR004193">
    <property type="entry name" value="Glyco_hydro_13_N"/>
</dbReference>
<dbReference type="CDD" id="cd11326">
    <property type="entry name" value="AmyAc_Glg_debranch"/>
    <property type="match status" value="1"/>
</dbReference>
<keyword evidence="3" id="KW-0326">Glycosidase</keyword>
<dbReference type="PANTHER" id="PTHR43002">
    <property type="entry name" value="GLYCOGEN DEBRANCHING ENZYME"/>
    <property type="match status" value="1"/>
</dbReference>
<protein>
    <submittedName>
        <fullName evidence="5">Glycogen debranching protein GlgX</fullName>
    </submittedName>
</protein>
<keyword evidence="2" id="KW-0378">Hydrolase</keyword>
<dbReference type="Gene3D" id="3.20.20.80">
    <property type="entry name" value="Glycosidases"/>
    <property type="match status" value="1"/>
</dbReference>
<dbReference type="Pfam" id="PF02922">
    <property type="entry name" value="CBM_48"/>
    <property type="match status" value="1"/>
</dbReference>
<evidence type="ECO:0000256" key="2">
    <source>
        <dbReference type="ARBA" id="ARBA00022801"/>
    </source>
</evidence>
<dbReference type="AlphaFoldDB" id="A0A7X1ZBB4"/>
<evidence type="ECO:0000313" key="5">
    <source>
        <dbReference type="EMBL" id="MQX35368.1"/>
    </source>
</evidence>
<dbReference type="Proteomes" id="UP000434582">
    <property type="component" value="Unassembled WGS sequence"/>
</dbReference>
<dbReference type="RefSeq" id="WP_153340789.1">
    <property type="nucleotide sequence ID" value="NZ_WIVE01000003.1"/>
</dbReference>
<sequence>MAARRRRTVGSVTPWRPGALGATVDRAGIAFAVPAPDATAVEVCLFDAPDGAEVARIPLPARDPRGIWHGHVAGLKDGQLYGVRVHGPYEPARGHRHNPHKLLVDPWAREVVGAVALDDATFGFRRGAPGADMTFDERDSAPFVPKAVARKPAKAPPPGPGTPWTETILYEAHVKGLTMLHPDIPPDDRGKVRGVAHPAIIDHLKDLGVTALELLPVFAFSDERHLPPLGLTNYWGYNPYAFLALDPRYGTPDDFRAMVAALHDAGIEVILDVVYNHTAESDEEGQTLSLRGLGNRTFYRTRDGGRRYVNDSGCGNTLRLEDPLCLRLVMDSLRHWVTEMGVDGFRFDLAPTPARHHGPFDPTGPFLAAIAQDPVLSGVKLIAEPWDIGDDGHQTGAFPAPWVEWNDHFRDAVRSFFAGTGSAGDLAGVLAGSSAAFAASGRPPQASVNFVTAHDGFTLRDLVSYDRKHNEANAEGNRDGTGHNLSWNEGVEGDSDDPAIVAGRDARRTGMMTALMAALGVPMILAGDELGHTQRGNNNAYCQDGPLSWIDWGKADRAFLAVVRDLIAWRKATPAVRRTAFFTGAEDPETGRRDVTWLDGAGRPRLSGEDWDRDRDVLGVALGEAPADAPPLLFRAPRRDQ</sequence>
<dbReference type="InterPro" id="IPR011837">
    <property type="entry name" value="Glycogen_debranch_GlgX"/>
</dbReference>
<dbReference type="NCBIfam" id="TIGR02100">
    <property type="entry name" value="glgX_debranch"/>
    <property type="match status" value="1"/>
</dbReference>
<keyword evidence="6" id="KW-1185">Reference proteome</keyword>
<evidence type="ECO:0000259" key="4">
    <source>
        <dbReference type="SMART" id="SM00642"/>
    </source>
</evidence>
<comment type="similarity">
    <text evidence="1">Belongs to the glycosyl hydrolase 13 family.</text>
</comment>
<organism evidence="5 6">
    <name type="scientific">Roseospira navarrensis</name>
    <dbReference type="NCBI Taxonomy" id="140058"/>
    <lineage>
        <taxon>Bacteria</taxon>
        <taxon>Pseudomonadati</taxon>
        <taxon>Pseudomonadota</taxon>
        <taxon>Alphaproteobacteria</taxon>
        <taxon>Rhodospirillales</taxon>
        <taxon>Rhodospirillaceae</taxon>
        <taxon>Roseospira</taxon>
    </lineage>
</organism>
<dbReference type="SUPFAM" id="SSF51445">
    <property type="entry name" value="(Trans)glycosidases"/>
    <property type="match status" value="1"/>
</dbReference>
<accession>A0A7X1ZBB4</accession>
<dbReference type="InterPro" id="IPR014756">
    <property type="entry name" value="Ig_E-set"/>
</dbReference>
<dbReference type="GO" id="GO:0005980">
    <property type="term" value="P:glycogen catabolic process"/>
    <property type="evidence" value="ECO:0007669"/>
    <property type="project" value="InterPro"/>
</dbReference>
<dbReference type="CDD" id="cd02856">
    <property type="entry name" value="E_set_GDE_Isoamylase_N"/>
    <property type="match status" value="1"/>
</dbReference>
<gene>
    <name evidence="5" type="primary">glgX</name>
    <name evidence="5" type="ORF">GHC57_02435</name>
</gene>